<dbReference type="InterPro" id="IPR019931">
    <property type="entry name" value="LPXTG_anchor"/>
</dbReference>
<name>A0A6L5G9H1_9ACTN</name>
<protein>
    <submittedName>
        <fullName evidence="9">LPXTG cell wall anchor domain-containing protein</fullName>
    </submittedName>
</protein>
<dbReference type="Pfam" id="PF00746">
    <property type="entry name" value="Gram_pos_anchor"/>
    <property type="match status" value="1"/>
</dbReference>
<feature type="compositionally biased region" description="Low complexity" evidence="5">
    <location>
        <begin position="192"/>
        <end position="202"/>
    </location>
</feature>
<evidence type="ECO:0000313" key="9">
    <source>
        <dbReference type="EMBL" id="MQM26315.1"/>
    </source>
</evidence>
<keyword evidence="6" id="KW-0812">Transmembrane</keyword>
<dbReference type="Proteomes" id="UP000477750">
    <property type="component" value="Unassembled WGS sequence"/>
</dbReference>
<feature type="signal peptide" evidence="7">
    <location>
        <begin position="1"/>
        <end position="35"/>
    </location>
</feature>
<sequence>MNVELKQSIKTVGAFGVTAAAGLLGSIALASPAQAAVATIPINDGNVPTTAAEFGDQSCDQVPDDIAATEDGWVFVLPAAAGAEGNFISVTATFEDAEGDEHVLTTDEDGGIVSGSGDNKAYIITPAGWTLVDAEAEVNDPDEGAQFNLTHTCPGEPGEEPSSPGEEPSSPSEEPTSPGDGSSQPGEETTSPTAGGQLPTTGTPLTIAIVSAAALAAGGAALYLIQRRRREAQNW</sequence>
<evidence type="ECO:0000259" key="8">
    <source>
        <dbReference type="Pfam" id="PF00746"/>
    </source>
</evidence>
<evidence type="ECO:0000256" key="4">
    <source>
        <dbReference type="ARBA" id="ARBA00023088"/>
    </source>
</evidence>
<evidence type="ECO:0000256" key="6">
    <source>
        <dbReference type="SAM" id="Phobius"/>
    </source>
</evidence>
<dbReference type="NCBIfam" id="TIGR01167">
    <property type="entry name" value="LPXTG_anchor"/>
    <property type="match status" value="1"/>
</dbReference>
<feature type="domain" description="Gram-positive cocci surface proteins LPxTG" evidence="8">
    <location>
        <begin position="192"/>
        <end position="231"/>
    </location>
</feature>
<feature type="transmembrane region" description="Helical" evidence="6">
    <location>
        <begin position="205"/>
        <end position="225"/>
    </location>
</feature>
<keyword evidence="6" id="KW-1133">Transmembrane helix</keyword>
<evidence type="ECO:0000256" key="7">
    <source>
        <dbReference type="SAM" id="SignalP"/>
    </source>
</evidence>
<organism evidence="9 10">
    <name type="scientific">Glycomyces albidus</name>
    <dbReference type="NCBI Taxonomy" id="2656774"/>
    <lineage>
        <taxon>Bacteria</taxon>
        <taxon>Bacillati</taxon>
        <taxon>Actinomycetota</taxon>
        <taxon>Actinomycetes</taxon>
        <taxon>Glycomycetales</taxon>
        <taxon>Glycomycetaceae</taxon>
        <taxon>Glycomyces</taxon>
    </lineage>
</organism>
<feature type="region of interest" description="Disordered" evidence="5">
    <location>
        <begin position="143"/>
        <end position="202"/>
    </location>
</feature>
<keyword evidence="6" id="KW-0472">Membrane</keyword>
<keyword evidence="4" id="KW-0572">Peptidoglycan-anchor</keyword>
<comment type="caution">
    <text evidence="9">The sequence shown here is derived from an EMBL/GenBank/DDBJ whole genome shotgun (WGS) entry which is preliminary data.</text>
</comment>
<dbReference type="AlphaFoldDB" id="A0A6L5G9H1"/>
<feature type="compositionally biased region" description="Low complexity" evidence="5">
    <location>
        <begin position="154"/>
        <end position="183"/>
    </location>
</feature>
<proteinExistence type="predicted"/>
<evidence type="ECO:0000256" key="1">
    <source>
        <dbReference type="ARBA" id="ARBA00022512"/>
    </source>
</evidence>
<feature type="chain" id="PRO_5027063383" evidence="7">
    <location>
        <begin position="36"/>
        <end position="235"/>
    </location>
</feature>
<keyword evidence="10" id="KW-1185">Reference proteome</keyword>
<dbReference type="EMBL" id="WIAO01000013">
    <property type="protein sequence ID" value="MQM26315.1"/>
    <property type="molecule type" value="Genomic_DNA"/>
</dbReference>
<evidence type="ECO:0000256" key="5">
    <source>
        <dbReference type="SAM" id="MobiDB-lite"/>
    </source>
</evidence>
<gene>
    <name evidence="9" type="ORF">GFD30_12145</name>
</gene>
<keyword evidence="2" id="KW-0964">Secreted</keyword>
<reference evidence="9 10" key="1">
    <citation type="submission" date="2019-10" db="EMBL/GenBank/DDBJ databases">
        <title>Glycomyces albidus sp. nov., a novel actinomycete isolated from rhizosphere soil of wheat (Triticum aestivum L.).</title>
        <authorList>
            <person name="Qian L."/>
        </authorList>
    </citation>
    <scope>NUCLEOTIDE SEQUENCE [LARGE SCALE GENOMIC DNA]</scope>
    <source>
        <strain evidence="9 10">NEAU-7082</strain>
    </source>
</reference>
<accession>A0A6L5G9H1</accession>
<keyword evidence="3 7" id="KW-0732">Signal</keyword>
<evidence type="ECO:0000256" key="3">
    <source>
        <dbReference type="ARBA" id="ARBA00022729"/>
    </source>
</evidence>
<evidence type="ECO:0000256" key="2">
    <source>
        <dbReference type="ARBA" id="ARBA00022525"/>
    </source>
</evidence>
<keyword evidence="1" id="KW-0134">Cell wall</keyword>
<evidence type="ECO:0000313" key="10">
    <source>
        <dbReference type="Proteomes" id="UP000477750"/>
    </source>
</evidence>